<dbReference type="eggNOG" id="COG2227">
    <property type="taxonomic scope" value="Bacteria"/>
</dbReference>
<evidence type="ECO:0000313" key="2">
    <source>
        <dbReference type="Proteomes" id="UP000004188"/>
    </source>
</evidence>
<dbReference type="AlphaFoldDB" id="B6BWP0"/>
<evidence type="ECO:0008006" key="3">
    <source>
        <dbReference type="Google" id="ProtNLM"/>
    </source>
</evidence>
<evidence type="ECO:0000313" key="1">
    <source>
        <dbReference type="EMBL" id="EDZ64822.1"/>
    </source>
</evidence>
<organism evidence="1 2">
    <name type="scientific">beta proteobacterium KB13</name>
    <dbReference type="NCBI Taxonomy" id="314607"/>
    <lineage>
        <taxon>Bacteria</taxon>
        <taxon>Pseudomonadati</taxon>
        <taxon>Pseudomonadota</taxon>
        <taxon>Betaproteobacteria</taxon>
        <taxon>Nitrosomonadales</taxon>
        <taxon>OM43 clade</taxon>
    </lineage>
</organism>
<protein>
    <recommendedName>
        <fullName evidence="3">Class I SAM-dependent methyltransferase</fullName>
    </recommendedName>
</protein>
<dbReference type="STRING" id="314607.KB13_954"/>
<reference evidence="2" key="1">
    <citation type="journal article" date="2012" name="Stand. Genomic Sci.">
        <title>Genome sequence of strain HIMB624, a cultured representative from the OM43 clade of marine Betaproteobacteria.</title>
        <authorList>
            <person name="Huggett M.J."/>
            <person name="Hayakawa D.H."/>
            <person name="Rappe M.S."/>
        </authorList>
    </citation>
    <scope>NUCLEOTIDE SEQUENCE [LARGE SCALE GENOMIC DNA]</scope>
    <source>
        <strain evidence="2">KB13</strain>
    </source>
</reference>
<keyword evidence="2" id="KW-1185">Reference proteome</keyword>
<proteinExistence type="predicted"/>
<dbReference type="Proteomes" id="UP000004188">
    <property type="component" value="Unassembled WGS sequence"/>
</dbReference>
<name>B6BWP0_9PROT</name>
<sequence length="179" mass="20720">MKTISEEYRKLQQELHENPNYGIASTHFAPIVSEIIKVFKINSLTDYGAGKKRLFESLEKLNNTPKEYFPYDPAFPEYGEPKEADLVCCIDVLEHIEPDLVDNVIKELSLITKNIGFYTVHMGPAGKVLSDGRNAHLIQEPTSWWLEKFIKYFDIIRLMEHQMMGNGFWLVVKPKKNTN</sequence>
<dbReference type="EMBL" id="DS995299">
    <property type="protein sequence ID" value="EDZ64822.1"/>
    <property type="molecule type" value="Genomic_DNA"/>
</dbReference>
<accession>B6BWP0</accession>
<dbReference type="HOGENOM" id="CLU_1500712_0_0_4"/>
<gene>
    <name evidence="1" type="ORF">KB13_954</name>
</gene>